<evidence type="ECO:0000256" key="5">
    <source>
        <dbReference type="ARBA" id="ARBA00022989"/>
    </source>
</evidence>
<proteinExistence type="inferred from homology"/>
<evidence type="ECO:0000256" key="7">
    <source>
        <dbReference type="RuleBase" id="RU362091"/>
    </source>
</evidence>
<dbReference type="GO" id="GO:0005886">
    <property type="term" value="C:plasma membrane"/>
    <property type="evidence" value="ECO:0007669"/>
    <property type="project" value="TreeGrafter"/>
</dbReference>
<evidence type="ECO:0000313" key="10">
    <source>
        <dbReference type="EMBL" id="BAN34155.1"/>
    </source>
</evidence>
<dbReference type="InterPro" id="IPR050277">
    <property type="entry name" value="Sodium:Solute_Symporter"/>
</dbReference>
<feature type="transmembrane region" description="Helical" evidence="9">
    <location>
        <begin position="213"/>
        <end position="231"/>
    </location>
</feature>
<evidence type="ECO:0000256" key="1">
    <source>
        <dbReference type="ARBA" id="ARBA00004141"/>
    </source>
</evidence>
<comment type="subcellular location">
    <subcellularLocation>
        <location evidence="1">Membrane</location>
        <topology evidence="1">Multi-pass membrane protein</topology>
    </subcellularLocation>
</comment>
<evidence type="ECO:0000256" key="2">
    <source>
        <dbReference type="ARBA" id="ARBA00006434"/>
    </source>
</evidence>
<evidence type="ECO:0000256" key="6">
    <source>
        <dbReference type="ARBA" id="ARBA00023136"/>
    </source>
</evidence>
<evidence type="ECO:0000256" key="4">
    <source>
        <dbReference type="ARBA" id="ARBA00022692"/>
    </source>
</evidence>
<dbReference type="InterPro" id="IPR001734">
    <property type="entry name" value="Na/solute_symporter"/>
</dbReference>
<dbReference type="PANTHER" id="PTHR48086:SF7">
    <property type="entry name" value="SODIUM-SOLUTE SYMPORTER-RELATED"/>
    <property type="match status" value="1"/>
</dbReference>
<evidence type="ECO:0000256" key="8">
    <source>
        <dbReference type="SAM" id="MobiDB-lite"/>
    </source>
</evidence>
<dbReference type="EMBL" id="AP013066">
    <property type="protein sequence ID" value="BAN34155.1"/>
    <property type="molecule type" value="Genomic_DNA"/>
</dbReference>
<evidence type="ECO:0000313" key="11">
    <source>
        <dbReference type="Proteomes" id="UP000015559"/>
    </source>
</evidence>
<feature type="transmembrane region" description="Helical" evidence="9">
    <location>
        <begin position="79"/>
        <end position="104"/>
    </location>
</feature>
<evidence type="ECO:0000256" key="9">
    <source>
        <dbReference type="SAM" id="Phobius"/>
    </source>
</evidence>
<dbReference type="InterPro" id="IPR038377">
    <property type="entry name" value="Na/Glc_symporter_sf"/>
</dbReference>
<gene>
    <name evidence="10" type="ORF">SCD_n00306</name>
</gene>
<dbReference type="PROSITE" id="PS50283">
    <property type="entry name" value="NA_SOLUT_SYMP_3"/>
    <property type="match status" value="1"/>
</dbReference>
<dbReference type="PANTHER" id="PTHR48086">
    <property type="entry name" value="SODIUM/PROLINE SYMPORTER-RELATED"/>
    <property type="match status" value="1"/>
</dbReference>
<dbReference type="eggNOG" id="COG0591">
    <property type="taxonomic scope" value="Bacteria"/>
</dbReference>
<keyword evidence="5 9" id="KW-1133">Transmembrane helix</keyword>
<keyword evidence="3" id="KW-0813">Transport</keyword>
<dbReference type="Gene3D" id="1.20.1730.10">
    <property type="entry name" value="Sodium/glucose cotransporter"/>
    <property type="match status" value="1"/>
</dbReference>
<feature type="transmembrane region" description="Helical" evidence="9">
    <location>
        <begin position="183"/>
        <end position="201"/>
    </location>
</feature>
<sequence length="269" mass="29530">MMFGSIPQQDVFQRVMSARTEDTAVRGAVAGGSLYFLFAFIPMFLAYSATLVDPAMVSKLLDSDPQQVLPSLILNHTPLFAQVMFFGALLSAIMSTASGTLLAPSVTFAENVLKGMFKEMSDRRFLLLIRVVVVCFAVIVTLFALNSKASIFSMVENAYKVTLVAAFIPLVAGLYWKRANTQGALFAIAFGLISWLLLEWLKPDTVWPPQLAGLLLSAAGMVVGSLLPHFVGRPTPLPRSHEELHHHAAAQTEHVVEHPYRQPSARDER</sequence>
<name>S6A9I2_SULDS</name>
<feature type="region of interest" description="Disordered" evidence="8">
    <location>
        <begin position="242"/>
        <end position="269"/>
    </location>
</feature>
<protein>
    <submittedName>
        <fullName evidence="10">Na+/proline symporter</fullName>
    </submittedName>
</protein>
<comment type="similarity">
    <text evidence="2 7">Belongs to the sodium:solute symporter (SSF) (TC 2.A.21) family.</text>
</comment>
<dbReference type="Pfam" id="PF00474">
    <property type="entry name" value="SSF"/>
    <property type="match status" value="1"/>
</dbReference>
<feature type="compositionally biased region" description="Basic and acidic residues" evidence="8">
    <location>
        <begin position="254"/>
        <end position="269"/>
    </location>
</feature>
<dbReference type="AlphaFoldDB" id="S6A9I2"/>
<feature type="transmembrane region" description="Helical" evidence="9">
    <location>
        <begin position="24"/>
        <end position="47"/>
    </location>
</feature>
<keyword evidence="11" id="KW-1185">Reference proteome</keyword>
<keyword evidence="4 9" id="KW-0812">Transmembrane</keyword>
<dbReference type="GO" id="GO:0022857">
    <property type="term" value="F:transmembrane transporter activity"/>
    <property type="evidence" value="ECO:0007669"/>
    <property type="project" value="InterPro"/>
</dbReference>
<accession>S6A9I2</accession>
<feature type="transmembrane region" description="Helical" evidence="9">
    <location>
        <begin position="157"/>
        <end position="176"/>
    </location>
</feature>
<reference evidence="10 11" key="1">
    <citation type="journal article" date="2012" name="Appl. Environ. Microbiol.">
        <title>Draft genome sequence of a psychrotolerant sulfur-oxidizing bacterium, Sulfuricella denitrificans skB26, and proteomic insights into cold adaptation.</title>
        <authorList>
            <person name="Watanabe T."/>
            <person name="Kojima H."/>
            <person name="Fukui M."/>
        </authorList>
    </citation>
    <scope>NUCLEOTIDE SEQUENCE [LARGE SCALE GENOMIC DNA]</scope>
    <source>
        <strain evidence="11">skB26</strain>
    </source>
</reference>
<dbReference type="STRING" id="1163617.SCD_n00306"/>
<dbReference type="KEGG" id="sdr:SCD_n00306"/>
<organism evidence="10 11">
    <name type="scientific">Sulfuricella denitrificans (strain DSM 22764 / NBRC 105220 / skB26)</name>
    <dbReference type="NCBI Taxonomy" id="1163617"/>
    <lineage>
        <taxon>Bacteria</taxon>
        <taxon>Pseudomonadati</taxon>
        <taxon>Pseudomonadota</taxon>
        <taxon>Betaproteobacteria</taxon>
        <taxon>Nitrosomonadales</taxon>
        <taxon>Sulfuricellaceae</taxon>
        <taxon>Sulfuricella</taxon>
    </lineage>
</organism>
<feature type="transmembrane region" description="Helical" evidence="9">
    <location>
        <begin position="125"/>
        <end position="145"/>
    </location>
</feature>
<evidence type="ECO:0000256" key="3">
    <source>
        <dbReference type="ARBA" id="ARBA00022448"/>
    </source>
</evidence>
<dbReference type="Proteomes" id="UP000015559">
    <property type="component" value="Chromosome"/>
</dbReference>
<keyword evidence="6 9" id="KW-0472">Membrane</keyword>
<dbReference type="HOGENOM" id="CLU_1034155_0_0_4"/>